<reference evidence="1" key="1">
    <citation type="submission" date="2011-03" db="EMBL/GenBank/DDBJ databases">
        <title>The Genome Sequence of Nematocida sp1 strain ERTm2.</title>
        <authorList>
            <consortium name="The Broad Institute Genome Sequencing Platform"/>
            <consortium name="The Broad Institute Genome Sequencing Center for Infectious Disease"/>
            <person name="Cuomo C."/>
            <person name="Troemel E."/>
            <person name="Young S.K."/>
            <person name="Zeng Q."/>
            <person name="Gargeya S."/>
            <person name="Fitzgerald M."/>
            <person name="Haas B."/>
            <person name="Abouelleil A."/>
            <person name="Alvarado L."/>
            <person name="Arachchi H.M."/>
            <person name="Berlin A."/>
            <person name="Brown A."/>
            <person name="Chapman S.B."/>
            <person name="Chen Z."/>
            <person name="Dunbar C."/>
            <person name="Freedman E."/>
            <person name="Gearin G."/>
            <person name="Gellesch M."/>
            <person name="Goldberg J."/>
            <person name="Griggs A."/>
            <person name="Gujja S."/>
            <person name="Heilman E.R."/>
            <person name="Heiman D."/>
            <person name="Howarth C."/>
            <person name="Larson L."/>
            <person name="Lui A."/>
            <person name="MacDonald P.J.P."/>
            <person name="Mehta T."/>
            <person name="Montmayeur A."/>
            <person name="Murphy C."/>
            <person name="Neiman D."/>
            <person name="Pearson M."/>
            <person name="Priest M."/>
            <person name="Roberts A."/>
            <person name="Saif S."/>
            <person name="Shea T."/>
            <person name="Shenoy N."/>
            <person name="Sisk P."/>
            <person name="Stolte C."/>
            <person name="Sykes S."/>
            <person name="White J."/>
            <person name="Yandava C."/>
            <person name="Wortman J."/>
            <person name="Nusbaum C."/>
            <person name="Birren B."/>
        </authorList>
    </citation>
    <scope>NUCLEOTIDE SEQUENCE</scope>
    <source>
        <strain evidence="1">ERTm2</strain>
    </source>
</reference>
<dbReference type="HOGENOM" id="CLU_1008629_0_0_1"/>
<protein>
    <submittedName>
        <fullName evidence="1">Uncharacterized protein</fullName>
    </submittedName>
</protein>
<organism evidence="1">
    <name type="scientific">Nematocida ausubeli (strain ATCC PRA-371 / ERTm2)</name>
    <name type="common">Nematode killer fungus</name>
    <dbReference type="NCBI Taxonomy" id="1913371"/>
    <lineage>
        <taxon>Eukaryota</taxon>
        <taxon>Fungi</taxon>
        <taxon>Fungi incertae sedis</taxon>
        <taxon>Microsporidia</taxon>
        <taxon>Nematocida</taxon>
    </lineage>
</organism>
<proteinExistence type="predicted"/>
<dbReference type="AlphaFoldDB" id="H8ZEY5"/>
<name>H8ZEY5_NEMA1</name>
<accession>H8ZEY5</accession>
<dbReference type="EMBL" id="JH604638">
    <property type="protein sequence ID" value="EHY64751.1"/>
    <property type="molecule type" value="Genomic_DNA"/>
</dbReference>
<gene>
    <name evidence="1" type="ORF">NERG_02154</name>
</gene>
<dbReference type="Proteomes" id="UP000005622">
    <property type="component" value="Unassembled WGS sequence"/>
</dbReference>
<sequence length="276" mass="32039">MKKDTPFTFTNPKTTIASDPCTDTSDVFRAERKLSLMYTDRIASSSTPTKPEAKNLFFGIDSDEKNKSTAEDQRLRAHWNSEENSFWIKDIEYREEVQKVIERIAKEIKLLHMPVPMIDNLGFIFKQTEDLAAQAASFKVGLIAASINLNSRPDLACLRAELVEYSRSLIVMEKFGIVIEWKDVEKFLLHVITKCNVERTYKLPTLDSCQGNWITWIGKVLDDISNNRYSFKALFLQIKKNPSRFPTKWDRINYDRSMHQIHADMLICLPSEYIKK</sequence>
<evidence type="ECO:0000313" key="1">
    <source>
        <dbReference type="EMBL" id="EHY64751.1"/>
    </source>
</evidence>